<dbReference type="InterPro" id="IPR001806">
    <property type="entry name" value="Small_GTPase"/>
</dbReference>
<evidence type="ECO:0000256" key="2">
    <source>
        <dbReference type="ARBA" id="ARBA00011984"/>
    </source>
</evidence>
<dbReference type="PANTHER" id="PTHR45704">
    <property type="entry name" value="RAS-LIKE FAMILY MEMBER 11"/>
    <property type="match status" value="1"/>
</dbReference>
<reference evidence="5" key="2">
    <citation type="submission" date="2017-10" db="EMBL/GenBank/DDBJ databases">
        <title>Ladona fulva Genome sequencing and assembly.</title>
        <authorList>
            <person name="Murali S."/>
            <person name="Richards S."/>
            <person name="Bandaranaike D."/>
            <person name="Bellair M."/>
            <person name="Blankenburg K."/>
            <person name="Chao H."/>
            <person name="Dinh H."/>
            <person name="Doddapaneni H."/>
            <person name="Dugan-Rocha S."/>
            <person name="Elkadiri S."/>
            <person name="Gnanaolivu R."/>
            <person name="Hernandez B."/>
            <person name="Skinner E."/>
            <person name="Javaid M."/>
            <person name="Lee S."/>
            <person name="Li M."/>
            <person name="Ming W."/>
            <person name="Munidasa M."/>
            <person name="Muniz J."/>
            <person name="Nguyen L."/>
            <person name="Hughes D."/>
            <person name="Osuji N."/>
            <person name="Pu L.-L."/>
            <person name="Puazo M."/>
            <person name="Qu C."/>
            <person name="Quiroz J."/>
            <person name="Raj R."/>
            <person name="Weissenberger G."/>
            <person name="Xin Y."/>
            <person name="Zou X."/>
            <person name="Han Y."/>
            <person name="Worley K."/>
            <person name="Muzny D."/>
            <person name="Gibbs R."/>
        </authorList>
    </citation>
    <scope>NUCLEOTIDE SEQUENCE</scope>
    <source>
        <strain evidence="5">Sampled in the wild</strain>
    </source>
</reference>
<keyword evidence="3" id="KW-0378">Hydrolase</keyword>
<dbReference type="AlphaFoldDB" id="A0A8K0KQC6"/>
<evidence type="ECO:0000256" key="4">
    <source>
        <dbReference type="ARBA" id="ARBA00048098"/>
    </source>
</evidence>
<organism evidence="5 6">
    <name type="scientific">Ladona fulva</name>
    <name type="common">Scarce chaser dragonfly</name>
    <name type="synonym">Libellula fulva</name>
    <dbReference type="NCBI Taxonomy" id="123851"/>
    <lineage>
        <taxon>Eukaryota</taxon>
        <taxon>Metazoa</taxon>
        <taxon>Ecdysozoa</taxon>
        <taxon>Arthropoda</taxon>
        <taxon>Hexapoda</taxon>
        <taxon>Insecta</taxon>
        <taxon>Pterygota</taxon>
        <taxon>Palaeoptera</taxon>
        <taxon>Odonata</taxon>
        <taxon>Epiprocta</taxon>
        <taxon>Anisoptera</taxon>
        <taxon>Libelluloidea</taxon>
        <taxon>Libellulidae</taxon>
        <taxon>Ladona</taxon>
    </lineage>
</organism>
<evidence type="ECO:0000313" key="6">
    <source>
        <dbReference type="Proteomes" id="UP000792457"/>
    </source>
</evidence>
<dbReference type="OrthoDB" id="18798at2759"/>
<comment type="caution">
    <text evidence="5">The sequence shown here is derived from an EMBL/GenBank/DDBJ whole genome shotgun (WGS) entry which is preliminary data.</text>
</comment>
<evidence type="ECO:0000256" key="1">
    <source>
        <dbReference type="ARBA" id="ARBA00008344"/>
    </source>
</evidence>
<protein>
    <recommendedName>
        <fullName evidence="2">small monomeric GTPase</fullName>
        <ecNumber evidence="2">3.6.5.2</ecNumber>
    </recommendedName>
</protein>
<accession>A0A8K0KQC6</accession>
<dbReference type="SUPFAM" id="SSF52540">
    <property type="entry name" value="P-loop containing nucleoside triphosphate hydrolases"/>
    <property type="match status" value="1"/>
</dbReference>
<proteinExistence type="inferred from homology"/>
<name>A0A8K0KQC6_LADFU</name>
<keyword evidence="6" id="KW-1185">Reference proteome</keyword>
<evidence type="ECO:0000313" key="5">
    <source>
        <dbReference type="EMBL" id="KAG8236398.1"/>
    </source>
</evidence>
<evidence type="ECO:0000256" key="3">
    <source>
        <dbReference type="ARBA" id="ARBA00022801"/>
    </source>
</evidence>
<dbReference type="Proteomes" id="UP000792457">
    <property type="component" value="Unassembled WGS sequence"/>
</dbReference>
<dbReference type="InterPro" id="IPR027417">
    <property type="entry name" value="P-loop_NTPase"/>
</dbReference>
<dbReference type="InterPro" id="IPR051065">
    <property type="entry name" value="Ras-related_GTPase"/>
</dbReference>
<sequence>MGLIISHSLVQGGVDPERYLKWADAYLVVYSITDPDSFETAGRYLDAISNHLRCVSSYETPMILVGNKADLERYR</sequence>
<dbReference type="Gene3D" id="3.40.50.300">
    <property type="entry name" value="P-loop containing nucleotide triphosphate hydrolases"/>
    <property type="match status" value="1"/>
</dbReference>
<reference evidence="5" key="1">
    <citation type="submission" date="2013-04" db="EMBL/GenBank/DDBJ databases">
        <authorList>
            <person name="Qu J."/>
            <person name="Murali S.C."/>
            <person name="Bandaranaike D."/>
            <person name="Bellair M."/>
            <person name="Blankenburg K."/>
            <person name="Chao H."/>
            <person name="Dinh H."/>
            <person name="Doddapaneni H."/>
            <person name="Downs B."/>
            <person name="Dugan-Rocha S."/>
            <person name="Elkadiri S."/>
            <person name="Gnanaolivu R.D."/>
            <person name="Hernandez B."/>
            <person name="Javaid M."/>
            <person name="Jayaseelan J.C."/>
            <person name="Lee S."/>
            <person name="Li M."/>
            <person name="Ming W."/>
            <person name="Munidasa M."/>
            <person name="Muniz J."/>
            <person name="Nguyen L."/>
            <person name="Ongeri F."/>
            <person name="Osuji N."/>
            <person name="Pu L.-L."/>
            <person name="Puazo M."/>
            <person name="Qu C."/>
            <person name="Quiroz J."/>
            <person name="Raj R."/>
            <person name="Weissenberger G."/>
            <person name="Xin Y."/>
            <person name="Zou X."/>
            <person name="Han Y."/>
            <person name="Richards S."/>
            <person name="Worley K."/>
            <person name="Muzny D."/>
            <person name="Gibbs R."/>
        </authorList>
    </citation>
    <scope>NUCLEOTIDE SEQUENCE</scope>
    <source>
        <strain evidence="5">Sampled in the wild</strain>
    </source>
</reference>
<dbReference type="EC" id="3.6.5.2" evidence="2"/>
<dbReference type="GO" id="GO:0005525">
    <property type="term" value="F:GTP binding"/>
    <property type="evidence" value="ECO:0007669"/>
    <property type="project" value="InterPro"/>
</dbReference>
<dbReference type="GO" id="GO:0003925">
    <property type="term" value="F:G protein activity"/>
    <property type="evidence" value="ECO:0007669"/>
    <property type="project" value="UniProtKB-EC"/>
</dbReference>
<dbReference type="Pfam" id="PF00071">
    <property type="entry name" value="Ras"/>
    <property type="match status" value="1"/>
</dbReference>
<dbReference type="EMBL" id="KZ309022">
    <property type="protein sequence ID" value="KAG8236398.1"/>
    <property type="molecule type" value="Genomic_DNA"/>
</dbReference>
<gene>
    <name evidence="5" type="ORF">J437_LFUL014919</name>
</gene>
<comment type="catalytic activity">
    <reaction evidence="4">
        <text>GTP + H2O = GDP + phosphate + H(+)</text>
        <dbReference type="Rhea" id="RHEA:19669"/>
        <dbReference type="ChEBI" id="CHEBI:15377"/>
        <dbReference type="ChEBI" id="CHEBI:15378"/>
        <dbReference type="ChEBI" id="CHEBI:37565"/>
        <dbReference type="ChEBI" id="CHEBI:43474"/>
        <dbReference type="ChEBI" id="CHEBI:58189"/>
        <dbReference type="EC" id="3.6.5.2"/>
    </reaction>
</comment>
<comment type="similarity">
    <text evidence="1">Belongs to the small GTPase superfamily. Ras family.</text>
</comment>